<dbReference type="AlphaFoldDB" id="A0A7S1B030"/>
<dbReference type="InterPro" id="IPR000558">
    <property type="entry name" value="Histone_H2B"/>
</dbReference>
<dbReference type="GO" id="GO:0003677">
    <property type="term" value="F:DNA binding"/>
    <property type="evidence" value="ECO:0007669"/>
    <property type="project" value="InterPro"/>
</dbReference>
<dbReference type="Pfam" id="PF00125">
    <property type="entry name" value="Histone"/>
    <property type="match status" value="1"/>
</dbReference>
<dbReference type="GO" id="GO:0000786">
    <property type="term" value="C:nucleosome"/>
    <property type="evidence" value="ECO:0007669"/>
    <property type="project" value="InterPro"/>
</dbReference>
<name>A0A7S1B030_NOCSC</name>
<evidence type="ECO:0000259" key="3">
    <source>
        <dbReference type="Pfam" id="PF00125"/>
    </source>
</evidence>
<dbReference type="EMBL" id="HBFQ01063764">
    <property type="protein sequence ID" value="CAD8870776.1"/>
    <property type="molecule type" value="Transcribed_RNA"/>
</dbReference>
<dbReference type="GO" id="GO:0046982">
    <property type="term" value="F:protein heterodimerization activity"/>
    <property type="evidence" value="ECO:0007669"/>
    <property type="project" value="InterPro"/>
</dbReference>
<feature type="domain" description="Core Histone H2A/H2B/H3" evidence="3">
    <location>
        <begin position="31"/>
        <end position="111"/>
    </location>
</feature>
<evidence type="ECO:0000256" key="1">
    <source>
        <dbReference type="ARBA" id="ARBA00006846"/>
    </source>
</evidence>
<dbReference type="PANTHER" id="PTHR23428">
    <property type="entry name" value="HISTONE H2B"/>
    <property type="match status" value="1"/>
</dbReference>
<evidence type="ECO:0000256" key="2">
    <source>
        <dbReference type="SAM" id="MobiDB-lite"/>
    </source>
</evidence>
<dbReference type="CDD" id="cd22910">
    <property type="entry name" value="HFD_H2B"/>
    <property type="match status" value="1"/>
</dbReference>
<proteinExistence type="inferred from homology"/>
<evidence type="ECO:0000313" key="4">
    <source>
        <dbReference type="EMBL" id="CAD8870776.1"/>
    </source>
</evidence>
<accession>A0A7S1B030</accession>
<gene>
    <name evidence="4" type="ORF">NSCI0253_LOCUS45133</name>
</gene>
<comment type="similarity">
    <text evidence="1">Belongs to the histone H2B family.</text>
</comment>
<dbReference type="SUPFAM" id="SSF47113">
    <property type="entry name" value="Histone-fold"/>
    <property type="match status" value="1"/>
</dbReference>
<dbReference type="FunFam" id="1.10.20.10:FF:000043">
    <property type="entry name" value="Histone H2B"/>
    <property type="match status" value="1"/>
</dbReference>
<dbReference type="PRINTS" id="PR00621">
    <property type="entry name" value="HISTONEH2B"/>
</dbReference>
<dbReference type="InterPro" id="IPR007125">
    <property type="entry name" value="H2A/H2B/H3"/>
</dbReference>
<protein>
    <recommendedName>
        <fullName evidence="3">Core Histone H2A/H2B/H3 domain-containing protein</fullName>
    </recommendedName>
</protein>
<feature type="region of interest" description="Disordered" evidence="2">
    <location>
        <begin position="1"/>
        <end position="42"/>
    </location>
</feature>
<dbReference type="GO" id="GO:0030527">
    <property type="term" value="F:structural constituent of chromatin"/>
    <property type="evidence" value="ECO:0007669"/>
    <property type="project" value="InterPro"/>
</dbReference>
<sequence length="138" mass="15842">MAVQCKESAPVTKRRTTKQSKVATKLAPESNVRDEACPRRKRRAPDTYSVYLYRVLKQIHPNCTISKRGMSIMNSFMNDVFERMATESVRLLRRTGKMTLTSREVEASVRLMLPGELSRHAVHEGAKAVDKYCQHTRM</sequence>
<organism evidence="4">
    <name type="scientific">Noctiluca scintillans</name>
    <name type="common">Sea sparkle</name>
    <name type="synonym">Red tide dinoflagellate</name>
    <dbReference type="NCBI Taxonomy" id="2966"/>
    <lineage>
        <taxon>Eukaryota</taxon>
        <taxon>Sar</taxon>
        <taxon>Alveolata</taxon>
        <taxon>Dinophyceae</taxon>
        <taxon>Noctilucales</taxon>
        <taxon>Noctilucaceae</taxon>
        <taxon>Noctiluca</taxon>
    </lineage>
</organism>
<dbReference type="SMART" id="SM00427">
    <property type="entry name" value="H2B"/>
    <property type="match status" value="1"/>
</dbReference>
<reference evidence="4" key="1">
    <citation type="submission" date="2021-01" db="EMBL/GenBank/DDBJ databases">
        <authorList>
            <person name="Corre E."/>
            <person name="Pelletier E."/>
            <person name="Niang G."/>
            <person name="Scheremetjew M."/>
            <person name="Finn R."/>
            <person name="Kale V."/>
            <person name="Holt S."/>
            <person name="Cochrane G."/>
            <person name="Meng A."/>
            <person name="Brown T."/>
            <person name="Cohen L."/>
        </authorList>
    </citation>
    <scope>NUCLEOTIDE SEQUENCE</scope>
</reference>
<dbReference type="GO" id="GO:0005634">
    <property type="term" value="C:nucleus"/>
    <property type="evidence" value="ECO:0007669"/>
    <property type="project" value="UniProtKB-ARBA"/>
</dbReference>
<dbReference type="Gene3D" id="1.10.20.10">
    <property type="entry name" value="Histone, subunit A"/>
    <property type="match status" value="1"/>
</dbReference>
<dbReference type="InterPro" id="IPR009072">
    <property type="entry name" value="Histone-fold"/>
</dbReference>